<feature type="zinc finger region" description="C3H1-type" evidence="6">
    <location>
        <begin position="1"/>
        <end position="25"/>
    </location>
</feature>
<dbReference type="PANTHER" id="PTHR21099">
    <property type="entry name" value="RAD201"/>
    <property type="match status" value="1"/>
</dbReference>
<feature type="compositionally biased region" description="Polar residues" evidence="7">
    <location>
        <begin position="318"/>
        <end position="330"/>
    </location>
</feature>
<feature type="compositionally biased region" description="Polar residues" evidence="7">
    <location>
        <begin position="344"/>
        <end position="359"/>
    </location>
</feature>
<keyword evidence="5" id="KW-0509">mRNA transport</keyword>
<keyword evidence="2 6" id="KW-0479">Metal-binding</keyword>
<proteinExistence type="predicted"/>
<dbReference type="AlphaFoldDB" id="A0AAN7CL06"/>
<dbReference type="InterPro" id="IPR025574">
    <property type="entry name" value="Nucleoporin_FG_rpt"/>
</dbReference>
<feature type="compositionally biased region" description="Polar residues" evidence="7">
    <location>
        <begin position="254"/>
        <end position="265"/>
    </location>
</feature>
<keyword evidence="5" id="KW-0539">Nucleus</keyword>
<dbReference type="InterPro" id="IPR036855">
    <property type="entry name" value="Znf_CCCH_sf"/>
</dbReference>
<feature type="region of interest" description="Disordered" evidence="7">
    <location>
        <begin position="174"/>
        <end position="479"/>
    </location>
</feature>
<dbReference type="SMART" id="SM00356">
    <property type="entry name" value="ZnF_C3H1"/>
    <property type="match status" value="1"/>
</dbReference>
<feature type="compositionally biased region" description="Low complexity" evidence="7">
    <location>
        <begin position="332"/>
        <end position="343"/>
    </location>
</feature>
<evidence type="ECO:0000259" key="8">
    <source>
        <dbReference type="PROSITE" id="PS50103"/>
    </source>
</evidence>
<dbReference type="Proteomes" id="UP001303647">
    <property type="component" value="Unassembled WGS sequence"/>
</dbReference>
<feature type="compositionally biased region" description="Low complexity" evidence="7">
    <location>
        <begin position="215"/>
        <end position="234"/>
    </location>
</feature>
<dbReference type="Gene3D" id="4.10.1000.10">
    <property type="entry name" value="Zinc finger, CCCH-type"/>
    <property type="match status" value="1"/>
</dbReference>
<reference evidence="9" key="2">
    <citation type="submission" date="2023-05" db="EMBL/GenBank/DDBJ databases">
        <authorList>
            <consortium name="Lawrence Berkeley National Laboratory"/>
            <person name="Steindorff A."/>
            <person name="Hensen N."/>
            <person name="Bonometti L."/>
            <person name="Westerberg I."/>
            <person name="Brannstrom I.O."/>
            <person name="Guillou S."/>
            <person name="Cros-Aarteil S."/>
            <person name="Calhoun S."/>
            <person name="Haridas S."/>
            <person name="Kuo A."/>
            <person name="Mondo S."/>
            <person name="Pangilinan J."/>
            <person name="Riley R."/>
            <person name="Labutti K."/>
            <person name="Andreopoulos B."/>
            <person name="Lipzen A."/>
            <person name="Chen C."/>
            <person name="Yanf M."/>
            <person name="Daum C."/>
            <person name="Ng V."/>
            <person name="Clum A."/>
            <person name="Ohm R."/>
            <person name="Martin F."/>
            <person name="Silar P."/>
            <person name="Natvig D."/>
            <person name="Lalanne C."/>
            <person name="Gautier V."/>
            <person name="Ament-Velasquez S.L."/>
            <person name="Kruys A."/>
            <person name="Hutchinson M.I."/>
            <person name="Powell A.J."/>
            <person name="Barry K."/>
            <person name="Miller A.N."/>
            <person name="Grigoriev I.V."/>
            <person name="Debuchy R."/>
            <person name="Gladieux P."/>
            <person name="Thoren M.H."/>
            <person name="Johannesson H."/>
        </authorList>
    </citation>
    <scope>NUCLEOTIDE SEQUENCE</scope>
    <source>
        <strain evidence="9">CBS 359.72</strain>
    </source>
</reference>
<dbReference type="GO" id="GO:0005643">
    <property type="term" value="C:nuclear pore"/>
    <property type="evidence" value="ECO:0007669"/>
    <property type="project" value="UniProtKB-SubCell"/>
</dbReference>
<feature type="region of interest" description="Disordered" evidence="7">
    <location>
        <begin position="526"/>
        <end position="545"/>
    </location>
</feature>
<feature type="compositionally biased region" description="Polar residues" evidence="7">
    <location>
        <begin position="463"/>
        <end position="473"/>
    </location>
</feature>
<dbReference type="GO" id="GO:0008270">
    <property type="term" value="F:zinc ion binding"/>
    <property type="evidence" value="ECO:0007669"/>
    <property type="project" value="UniProtKB-KW"/>
</dbReference>
<accession>A0AAN7CL06</accession>
<keyword evidence="5" id="KW-0811">Translocation</keyword>
<organism evidence="9 10">
    <name type="scientific">Corynascus novoguineensis</name>
    <dbReference type="NCBI Taxonomy" id="1126955"/>
    <lineage>
        <taxon>Eukaryota</taxon>
        <taxon>Fungi</taxon>
        <taxon>Dikarya</taxon>
        <taxon>Ascomycota</taxon>
        <taxon>Pezizomycotina</taxon>
        <taxon>Sordariomycetes</taxon>
        <taxon>Sordariomycetidae</taxon>
        <taxon>Sordariales</taxon>
        <taxon>Chaetomiaceae</taxon>
        <taxon>Corynascus</taxon>
    </lineage>
</organism>
<dbReference type="CDD" id="cd23954">
    <property type="entry name" value="AMO1_CTD"/>
    <property type="match status" value="1"/>
</dbReference>
<evidence type="ECO:0000256" key="3">
    <source>
        <dbReference type="ARBA" id="ARBA00022771"/>
    </source>
</evidence>
<keyword evidence="4 6" id="KW-0862">Zinc</keyword>
<name>A0AAN7CL06_9PEZI</name>
<evidence type="ECO:0000256" key="6">
    <source>
        <dbReference type="PROSITE-ProRule" id="PRU00723"/>
    </source>
</evidence>
<evidence type="ECO:0000256" key="7">
    <source>
        <dbReference type="SAM" id="MobiDB-lite"/>
    </source>
</evidence>
<keyword evidence="5" id="KW-0653">Protein transport</keyword>
<dbReference type="Pfam" id="PF13634">
    <property type="entry name" value="Nucleoporin_FG"/>
    <property type="match status" value="3"/>
</dbReference>
<protein>
    <recommendedName>
        <fullName evidence="8">C3H1-type domain-containing protein</fullName>
    </recommendedName>
</protein>
<keyword evidence="10" id="KW-1185">Reference proteome</keyword>
<dbReference type="PROSITE" id="PS50103">
    <property type="entry name" value="ZF_C3H1"/>
    <property type="match status" value="1"/>
</dbReference>
<feature type="compositionally biased region" description="Low complexity" evidence="7">
    <location>
        <begin position="404"/>
        <end position="462"/>
    </location>
</feature>
<reference evidence="9" key="1">
    <citation type="journal article" date="2023" name="Mol. Phylogenet. Evol.">
        <title>Genome-scale phylogeny and comparative genomics of the fungal order Sordariales.</title>
        <authorList>
            <person name="Hensen N."/>
            <person name="Bonometti L."/>
            <person name="Westerberg I."/>
            <person name="Brannstrom I.O."/>
            <person name="Guillou S."/>
            <person name="Cros-Aarteil S."/>
            <person name="Calhoun S."/>
            <person name="Haridas S."/>
            <person name="Kuo A."/>
            <person name="Mondo S."/>
            <person name="Pangilinan J."/>
            <person name="Riley R."/>
            <person name="LaButti K."/>
            <person name="Andreopoulos B."/>
            <person name="Lipzen A."/>
            <person name="Chen C."/>
            <person name="Yan M."/>
            <person name="Daum C."/>
            <person name="Ng V."/>
            <person name="Clum A."/>
            <person name="Steindorff A."/>
            <person name="Ohm R.A."/>
            <person name="Martin F."/>
            <person name="Silar P."/>
            <person name="Natvig D.O."/>
            <person name="Lalanne C."/>
            <person name="Gautier V."/>
            <person name="Ament-Velasquez S.L."/>
            <person name="Kruys A."/>
            <person name="Hutchinson M.I."/>
            <person name="Powell A.J."/>
            <person name="Barry K."/>
            <person name="Miller A.N."/>
            <person name="Grigoriev I.V."/>
            <person name="Debuchy R."/>
            <person name="Gladieux P."/>
            <person name="Hiltunen Thoren M."/>
            <person name="Johannesson H."/>
        </authorList>
    </citation>
    <scope>NUCLEOTIDE SEQUENCE</scope>
    <source>
        <strain evidence="9">CBS 359.72</strain>
    </source>
</reference>
<feature type="domain" description="C3H1-type" evidence="8">
    <location>
        <begin position="1"/>
        <end position="25"/>
    </location>
</feature>
<dbReference type="SUPFAM" id="SSF90229">
    <property type="entry name" value="CCCH zinc finger"/>
    <property type="match status" value="1"/>
</dbReference>
<dbReference type="Pfam" id="PF18044">
    <property type="entry name" value="zf-CCCH_4"/>
    <property type="match status" value="1"/>
</dbReference>
<gene>
    <name evidence="9" type="ORF">C7999DRAFT_17958</name>
</gene>
<dbReference type="InterPro" id="IPR000571">
    <property type="entry name" value="Znf_CCCH"/>
</dbReference>
<comment type="subcellular location">
    <subcellularLocation>
        <location evidence="1">Nucleus</location>
        <location evidence="1">Nuclear pore complex</location>
    </subcellularLocation>
</comment>
<evidence type="ECO:0000256" key="5">
    <source>
        <dbReference type="ARBA" id="ARBA00023132"/>
    </source>
</evidence>
<evidence type="ECO:0000256" key="2">
    <source>
        <dbReference type="ARBA" id="ARBA00022723"/>
    </source>
</evidence>
<evidence type="ECO:0000256" key="1">
    <source>
        <dbReference type="ARBA" id="ARBA00004567"/>
    </source>
</evidence>
<keyword evidence="3 6" id="KW-0863">Zinc-finger</keyword>
<dbReference type="EMBL" id="MU857786">
    <property type="protein sequence ID" value="KAK4243730.1"/>
    <property type="molecule type" value="Genomic_DNA"/>
</dbReference>
<evidence type="ECO:0000256" key="4">
    <source>
        <dbReference type="ARBA" id="ARBA00022833"/>
    </source>
</evidence>
<keyword evidence="5" id="KW-0906">Nuclear pore complex</keyword>
<keyword evidence="5" id="KW-0813">Transport</keyword>
<dbReference type="PANTHER" id="PTHR21099:SF2">
    <property type="entry name" value="SI:CH211-113E8.11"/>
    <property type="match status" value="1"/>
</dbReference>
<dbReference type="InterPro" id="IPR041367">
    <property type="entry name" value="Znf-CCCH_4"/>
</dbReference>
<sequence length="580" mass="60011">MPVCRFYQQGYCRYGNACKFEHPPKGGQQQNYNRFGALSGPGNQGMGGRASDTPAYPGLTAEAIERDLRSELPQWILSCYGPGRDAPEQLWGGYPREQSFEEIRLHFMLGELAGNPQGALNDIQNLYQNAQQQIQHTLSNIPAAIQFINDAAKTHPNRIDVCKGAGGGTAPGGAFGSQASAFQQPRPAASPFGAPSAQTTSGGAFGQPAALGQKPSPFGAPPAASAFGQPSQPATSAFGQPATLGGSTAFGRPAQTTSAFGQTSALGAKPNPFGAPALAQPGHAPAPAFGQSGFGQPGALGQKPNPFGAQAGGGGAFSTPSQPTAVNNPFGQPAQQPQQAQTTSPFGQPANSQSANTPFGQPPATNPFGQPATVAASPFGQPPPQQQQPQPAVNPFGAPATSTAAPNPFGAPAANAAPANPFGQPATTSPFSTTGTTTTTPAPSPFGQPSTSAPTSTPAPASGTNPYGPNATRQHPDISTYAAYNPDKTLRMFKGKPVSYEEPKPGLKPVPVVRNFDGTTVRIWMPNGAPPYTSQTEAEPEKYQDPTVMQQWKAFVETGRFAGGAMPKVPPKREFCMWDF</sequence>
<comment type="caution">
    <text evidence="9">The sequence shown here is derived from an EMBL/GenBank/DDBJ whole genome shotgun (WGS) entry which is preliminary data.</text>
</comment>
<evidence type="ECO:0000313" key="9">
    <source>
        <dbReference type="EMBL" id="KAK4243730.1"/>
    </source>
</evidence>
<evidence type="ECO:0000313" key="10">
    <source>
        <dbReference type="Proteomes" id="UP001303647"/>
    </source>
</evidence>